<evidence type="ECO:0000313" key="1">
    <source>
        <dbReference type="EMBL" id="MBB4036573.1"/>
    </source>
</evidence>
<gene>
    <name evidence="1" type="ORF">GGR21_002479</name>
</gene>
<accession>A0A840CXG0</accession>
<evidence type="ECO:0000313" key="2">
    <source>
        <dbReference type="Proteomes" id="UP000555103"/>
    </source>
</evidence>
<dbReference type="EMBL" id="JACIEP010000008">
    <property type="protein sequence ID" value="MBB4036573.1"/>
    <property type="molecule type" value="Genomic_DNA"/>
</dbReference>
<protein>
    <submittedName>
        <fullName evidence="1">Uncharacterized protein</fullName>
    </submittedName>
</protein>
<name>A0A840CXG0_9BACT</name>
<organism evidence="1 2">
    <name type="scientific">Dysgonomonas hofstadii</name>
    <dbReference type="NCBI Taxonomy" id="637886"/>
    <lineage>
        <taxon>Bacteria</taxon>
        <taxon>Pseudomonadati</taxon>
        <taxon>Bacteroidota</taxon>
        <taxon>Bacteroidia</taxon>
        <taxon>Bacteroidales</taxon>
        <taxon>Dysgonomonadaceae</taxon>
        <taxon>Dysgonomonas</taxon>
    </lineage>
</organism>
<sequence length="68" mass="7889">MDNILYLSPRMYNLLKEKAGYEPMELNINGMIIPVYEDPFLEGNSLHAHGDLAEMLNKIFIEAFIKMK</sequence>
<dbReference type="Proteomes" id="UP000555103">
    <property type="component" value="Unassembled WGS sequence"/>
</dbReference>
<dbReference type="AlphaFoldDB" id="A0A840CXG0"/>
<proteinExistence type="predicted"/>
<keyword evidence="2" id="KW-1185">Reference proteome</keyword>
<reference evidence="1 2" key="1">
    <citation type="submission" date="2020-08" db="EMBL/GenBank/DDBJ databases">
        <title>Genomic Encyclopedia of Type Strains, Phase IV (KMG-IV): sequencing the most valuable type-strain genomes for metagenomic binning, comparative biology and taxonomic classification.</title>
        <authorList>
            <person name="Goeker M."/>
        </authorList>
    </citation>
    <scope>NUCLEOTIDE SEQUENCE [LARGE SCALE GENOMIC DNA]</scope>
    <source>
        <strain evidence="1 2">DSM 104969</strain>
    </source>
</reference>
<comment type="caution">
    <text evidence="1">The sequence shown here is derived from an EMBL/GenBank/DDBJ whole genome shotgun (WGS) entry which is preliminary data.</text>
</comment>
<dbReference type="RefSeq" id="WP_183307473.1">
    <property type="nucleotide sequence ID" value="NZ_JACIEP010000008.1"/>
</dbReference>